<reference evidence="2 3" key="1">
    <citation type="submission" date="2017-07" db="EMBL/GenBank/DDBJ databases">
        <authorList>
            <person name="Talla V."/>
            <person name="Backstrom N."/>
        </authorList>
    </citation>
    <scope>NUCLEOTIDE SEQUENCE [LARGE SCALE GENOMIC DNA]</scope>
</reference>
<dbReference type="EMBL" id="FZQP02003333">
    <property type="protein sequence ID" value="VVC97870.1"/>
    <property type="molecule type" value="Genomic_DNA"/>
</dbReference>
<dbReference type="AlphaFoldDB" id="A0A5E4QHV1"/>
<gene>
    <name evidence="2" type="ORF">LSINAPIS_LOCUS9059</name>
</gene>
<organism evidence="2 3">
    <name type="scientific">Leptidea sinapis</name>
    <dbReference type="NCBI Taxonomy" id="189913"/>
    <lineage>
        <taxon>Eukaryota</taxon>
        <taxon>Metazoa</taxon>
        <taxon>Ecdysozoa</taxon>
        <taxon>Arthropoda</taxon>
        <taxon>Hexapoda</taxon>
        <taxon>Insecta</taxon>
        <taxon>Pterygota</taxon>
        <taxon>Neoptera</taxon>
        <taxon>Endopterygota</taxon>
        <taxon>Lepidoptera</taxon>
        <taxon>Glossata</taxon>
        <taxon>Ditrysia</taxon>
        <taxon>Papilionoidea</taxon>
        <taxon>Pieridae</taxon>
        <taxon>Dismorphiinae</taxon>
        <taxon>Leptidea</taxon>
    </lineage>
</organism>
<keyword evidence="3" id="KW-1185">Reference proteome</keyword>
<dbReference type="Proteomes" id="UP000324832">
    <property type="component" value="Unassembled WGS sequence"/>
</dbReference>
<evidence type="ECO:0000313" key="3">
    <source>
        <dbReference type="Proteomes" id="UP000324832"/>
    </source>
</evidence>
<feature type="compositionally biased region" description="Polar residues" evidence="1">
    <location>
        <begin position="48"/>
        <end position="61"/>
    </location>
</feature>
<sequence>MAPRQDIIIQPNRIRIEQSIPPPPPAPGRLQRPPHDHPATYIDRQNARRNNTSNTQTPLRS</sequence>
<protein>
    <submittedName>
        <fullName evidence="2">Uncharacterized protein</fullName>
    </submittedName>
</protein>
<feature type="region of interest" description="Disordered" evidence="1">
    <location>
        <begin position="1"/>
        <end position="61"/>
    </location>
</feature>
<evidence type="ECO:0000256" key="1">
    <source>
        <dbReference type="SAM" id="MobiDB-lite"/>
    </source>
</evidence>
<evidence type="ECO:0000313" key="2">
    <source>
        <dbReference type="EMBL" id="VVC97870.1"/>
    </source>
</evidence>
<accession>A0A5E4QHV1</accession>
<name>A0A5E4QHV1_9NEOP</name>
<proteinExistence type="predicted"/>